<proteinExistence type="predicted"/>
<dbReference type="EMBL" id="JAOYFB010000037">
    <property type="protein sequence ID" value="KAK4023884.1"/>
    <property type="molecule type" value="Genomic_DNA"/>
</dbReference>
<name>A0ABR0AFI6_9CRUS</name>
<protein>
    <submittedName>
        <fullName evidence="1">Uncharacterized protein</fullName>
    </submittedName>
</protein>
<keyword evidence="2" id="KW-1185">Reference proteome</keyword>
<evidence type="ECO:0000313" key="2">
    <source>
        <dbReference type="Proteomes" id="UP001234178"/>
    </source>
</evidence>
<sequence length="109" mass="12765">MSSSPCPVVSPCWWLTTSFQHHKVPHCAGEKSRLESWSVNENVGEARYANKREFEQCNLISPYKNQQTLPLRIDTPLSQTPPFHPPLNYFHIHRHSQEEMIRVVFPPKR</sequence>
<evidence type="ECO:0000313" key="1">
    <source>
        <dbReference type="EMBL" id="KAK4023884.1"/>
    </source>
</evidence>
<reference evidence="1 2" key="1">
    <citation type="journal article" date="2023" name="Nucleic Acids Res.">
        <title>The hologenome of Daphnia magna reveals possible DNA methylation and microbiome-mediated evolution of the host genome.</title>
        <authorList>
            <person name="Chaturvedi A."/>
            <person name="Li X."/>
            <person name="Dhandapani V."/>
            <person name="Marshall H."/>
            <person name="Kissane S."/>
            <person name="Cuenca-Cambronero M."/>
            <person name="Asole G."/>
            <person name="Calvet F."/>
            <person name="Ruiz-Romero M."/>
            <person name="Marangio P."/>
            <person name="Guigo R."/>
            <person name="Rago D."/>
            <person name="Mirbahai L."/>
            <person name="Eastwood N."/>
            <person name="Colbourne J.K."/>
            <person name="Zhou J."/>
            <person name="Mallon E."/>
            <person name="Orsini L."/>
        </authorList>
    </citation>
    <scope>NUCLEOTIDE SEQUENCE [LARGE SCALE GENOMIC DNA]</scope>
    <source>
        <strain evidence="1">LRV0_1</strain>
    </source>
</reference>
<dbReference type="Proteomes" id="UP001234178">
    <property type="component" value="Unassembled WGS sequence"/>
</dbReference>
<comment type="caution">
    <text evidence="1">The sequence shown here is derived from an EMBL/GenBank/DDBJ whole genome shotgun (WGS) entry which is preliminary data.</text>
</comment>
<organism evidence="1 2">
    <name type="scientific">Daphnia magna</name>
    <dbReference type="NCBI Taxonomy" id="35525"/>
    <lineage>
        <taxon>Eukaryota</taxon>
        <taxon>Metazoa</taxon>
        <taxon>Ecdysozoa</taxon>
        <taxon>Arthropoda</taxon>
        <taxon>Crustacea</taxon>
        <taxon>Branchiopoda</taxon>
        <taxon>Diplostraca</taxon>
        <taxon>Cladocera</taxon>
        <taxon>Anomopoda</taxon>
        <taxon>Daphniidae</taxon>
        <taxon>Daphnia</taxon>
    </lineage>
</organism>
<gene>
    <name evidence="1" type="ORF">OUZ56_009278</name>
</gene>
<accession>A0ABR0AFI6</accession>